<evidence type="ECO:0000259" key="6">
    <source>
        <dbReference type="Pfam" id="PF00472"/>
    </source>
</evidence>
<dbReference type="RefSeq" id="XP_066829478.1">
    <property type="nucleotide sequence ID" value="XM_066972551.1"/>
</dbReference>
<name>A0ABP0ZMG7_9ASCO</name>
<keyword evidence="4" id="KW-0496">Mitochondrion</keyword>
<dbReference type="EMBL" id="OZ022407">
    <property type="protein sequence ID" value="CAK9438316.1"/>
    <property type="molecule type" value="Genomic_DNA"/>
</dbReference>
<organism evidence="7 8">
    <name type="scientific">Lodderomyces beijingensis</name>
    <dbReference type="NCBI Taxonomy" id="1775926"/>
    <lineage>
        <taxon>Eukaryota</taxon>
        <taxon>Fungi</taxon>
        <taxon>Dikarya</taxon>
        <taxon>Ascomycota</taxon>
        <taxon>Saccharomycotina</taxon>
        <taxon>Pichiomycetes</taxon>
        <taxon>Debaryomycetaceae</taxon>
        <taxon>Candida/Lodderomyces clade</taxon>
        <taxon>Lodderomyces</taxon>
    </lineage>
</organism>
<comment type="similarity">
    <text evidence="2">Belongs to the prokaryotic/mitochondrial release factor family.</text>
</comment>
<protein>
    <recommendedName>
        <fullName evidence="6">Prokaryotic-type class I peptide chain release factors domain-containing protein</fullName>
    </recommendedName>
</protein>
<dbReference type="Proteomes" id="UP001497383">
    <property type="component" value="Chromosome 3"/>
</dbReference>
<evidence type="ECO:0000256" key="4">
    <source>
        <dbReference type="ARBA" id="ARBA00023128"/>
    </source>
</evidence>
<feature type="region of interest" description="Disordered" evidence="5">
    <location>
        <begin position="100"/>
        <end position="132"/>
    </location>
</feature>
<evidence type="ECO:0000313" key="8">
    <source>
        <dbReference type="Proteomes" id="UP001497383"/>
    </source>
</evidence>
<dbReference type="PANTHER" id="PTHR46203:SF1">
    <property type="entry name" value="MITOCHONDRIAL TRANSLATION RELEASE FACTOR IN RESCUE"/>
    <property type="match status" value="1"/>
</dbReference>
<dbReference type="InterPro" id="IPR052405">
    <property type="entry name" value="Mito_Transl_Release_Factor"/>
</dbReference>
<feature type="compositionally biased region" description="Basic residues" evidence="5">
    <location>
        <begin position="114"/>
        <end position="125"/>
    </location>
</feature>
<keyword evidence="8" id="KW-1185">Reference proteome</keyword>
<evidence type="ECO:0000313" key="7">
    <source>
        <dbReference type="EMBL" id="CAK9438316.1"/>
    </source>
</evidence>
<keyword evidence="3" id="KW-0809">Transit peptide</keyword>
<dbReference type="SUPFAM" id="SSF75620">
    <property type="entry name" value="Release factor"/>
    <property type="match status" value="1"/>
</dbReference>
<dbReference type="PANTHER" id="PTHR46203">
    <property type="entry name" value="PROBABLE PEPTIDE CHAIN RELEASE FACTOR C12ORF65"/>
    <property type="match status" value="1"/>
</dbReference>
<accession>A0ABP0ZMG7</accession>
<sequence>MFRQISRSLFTSSPVRSIPKKTQLPPRPKWLIKEEELEETFLHGGRGPGGQKINKTNSKVQLKHIPTGLVVTCQASRSQEENRKKAREILALKLEDLNNPESSRNAVLKDRAQKVKQSKSKKANRKYKEIDAERQRQKLERMEKEKELLENFKPIEDELAFLKNAKIDL</sequence>
<dbReference type="GeneID" id="92207736"/>
<evidence type="ECO:0000256" key="3">
    <source>
        <dbReference type="ARBA" id="ARBA00022946"/>
    </source>
</evidence>
<comment type="subcellular location">
    <subcellularLocation>
        <location evidence="1">Mitochondrion</location>
    </subcellularLocation>
</comment>
<gene>
    <name evidence="7" type="ORF">LODBEIA_P25400</name>
</gene>
<dbReference type="Gene3D" id="3.30.160.20">
    <property type="match status" value="1"/>
</dbReference>
<evidence type="ECO:0000256" key="5">
    <source>
        <dbReference type="SAM" id="MobiDB-lite"/>
    </source>
</evidence>
<dbReference type="InterPro" id="IPR045853">
    <property type="entry name" value="Pep_chain_release_fac_I_sf"/>
</dbReference>
<proteinExistence type="inferred from homology"/>
<evidence type="ECO:0000256" key="2">
    <source>
        <dbReference type="ARBA" id="ARBA00010835"/>
    </source>
</evidence>
<feature type="domain" description="Prokaryotic-type class I peptide chain release factors" evidence="6">
    <location>
        <begin position="32"/>
        <end position="129"/>
    </location>
</feature>
<reference evidence="7 8" key="1">
    <citation type="submission" date="2024-03" db="EMBL/GenBank/DDBJ databases">
        <authorList>
            <person name="Brejova B."/>
        </authorList>
    </citation>
    <scope>NUCLEOTIDE SEQUENCE [LARGE SCALE GENOMIC DNA]</scope>
    <source>
        <strain evidence="7 8">CBS 14171</strain>
    </source>
</reference>
<dbReference type="InterPro" id="IPR000352">
    <property type="entry name" value="Pep_chain_release_fac_I"/>
</dbReference>
<dbReference type="Pfam" id="PF00472">
    <property type="entry name" value="RF-1"/>
    <property type="match status" value="1"/>
</dbReference>
<evidence type="ECO:0000256" key="1">
    <source>
        <dbReference type="ARBA" id="ARBA00004173"/>
    </source>
</evidence>